<keyword evidence="2" id="KW-1133">Transmembrane helix</keyword>
<protein>
    <submittedName>
        <fullName evidence="3">Uncharacterized protein</fullName>
    </submittedName>
</protein>
<gene>
    <name evidence="3" type="ORF">Rmf_08500</name>
</gene>
<dbReference type="EMBL" id="AP025637">
    <property type="protein sequence ID" value="BDG70921.1"/>
    <property type="molecule type" value="Genomic_DNA"/>
</dbReference>
<name>A0ABM7XZI7_9PROT</name>
<feature type="transmembrane region" description="Helical" evidence="2">
    <location>
        <begin position="31"/>
        <end position="52"/>
    </location>
</feature>
<proteinExistence type="predicted"/>
<keyword evidence="4" id="KW-1185">Reference proteome</keyword>
<evidence type="ECO:0000256" key="1">
    <source>
        <dbReference type="SAM" id="MobiDB-lite"/>
    </source>
</evidence>
<evidence type="ECO:0000256" key="2">
    <source>
        <dbReference type="SAM" id="Phobius"/>
    </source>
</evidence>
<dbReference type="Proteomes" id="UP000831327">
    <property type="component" value="Chromosome"/>
</dbReference>
<feature type="compositionally biased region" description="Low complexity" evidence="1">
    <location>
        <begin position="91"/>
        <end position="103"/>
    </location>
</feature>
<organism evidence="3 4">
    <name type="scientific">Roseomonas fluvialis</name>
    <dbReference type="NCBI Taxonomy" id="1750527"/>
    <lineage>
        <taxon>Bacteria</taxon>
        <taxon>Pseudomonadati</taxon>
        <taxon>Pseudomonadota</taxon>
        <taxon>Alphaproteobacteria</taxon>
        <taxon>Acetobacterales</taxon>
        <taxon>Roseomonadaceae</taxon>
        <taxon>Roseomonas</taxon>
    </lineage>
</organism>
<sequence length="119" mass="11638">MGAFRVLVWVIVGAAVGRLATMLVRRGPLGMVGSMVVGALGAVAAGGAAAGAGREPRGGPAWCRAGGGAGRGAGAGDYPAGSIMTHPAPRPALRTAPPGTAAGQQDARHVRFIRCGESP</sequence>
<evidence type="ECO:0000313" key="3">
    <source>
        <dbReference type="EMBL" id="BDG70921.1"/>
    </source>
</evidence>
<feature type="transmembrane region" description="Helical" evidence="2">
    <location>
        <begin position="6"/>
        <end position="24"/>
    </location>
</feature>
<keyword evidence="2" id="KW-0812">Transmembrane</keyword>
<reference evidence="3 4" key="1">
    <citation type="journal article" date="2016" name="Microbes Environ.">
        <title>Phylogenetically diverse aerobic anoxygenic phototrophic bacteria isolated from epilithic biofilms in Tama river, Japan.</title>
        <authorList>
            <person name="Hirose S."/>
            <person name="Matsuura K."/>
            <person name="Haruta S."/>
        </authorList>
    </citation>
    <scope>NUCLEOTIDE SEQUENCE [LARGE SCALE GENOMIC DNA]</scope>
    <source>
        <strain evidence="3 4">S08</strain>
    </source>
</reference>
<keyword evidence="2" id="KW-0472">Membrane</keyword>
<evidence type="ECO:0000313" key="4">
    <source>
        <dbReference type="Proteomes" id="UP000831327"/>
    </source>
</evidence>
<accession>A0ABM7XZI7</accession>
<feature type="region of interest" description="Disordered" evidence="1">
    <location>
        <begin position="78"/>
        <end position="107"/>
    </location>
</feature>